<dbReference type="GO" id="GO:0008276">
    <property type="term" value="F:protein methyltransferase activity"/>
    <property type="evidence" value="ECO:0007669"/>
    <property type="project" value="TreeGrafter"/>
</dbReference>
<evidence type="ECO:0000256" key="5">
    <source>
        <dbReference type="SAM" id="MobiDB-lite"/>
    </source>
</evidence>
<dbReference type="PANTHER" id="PTHR45875:SF1">
    <property type="entry name" value="METHYLTRANSFERASE N6AMT1"/>
    <property type="match status" value="1"/>
</dbReference>
<name>M2XWT3_9MICC</name>
<dbReference type="GO" id="GO:0032259">
    <property type="term" value="P:methylation"/>
    <property type="evidence" value="ECO:0007669"/>
    <property type="project" value="UniProtKB-KW"/>
</dbReference>
<protein>
    <submittedName>
        <fullName evidence="8">Methyltransferase small</fullName>
    </submittedName>
</protein>
<dbReference type="GO" id="GO:0035657">
    <property type="term" value="C:eRF1 methyltransferase complex"/>
    <property type="evidence" value="ECO:0007669"/>
    <property type="project" value="TreeGrafter"/>
</dbReference>
<evidence type="ECO:0000256" key="1">
    <source>
        <dbReference type="ARBA" id="ARBA00006149"/>
    </source>
</evidence>
<evidence type="ECO:0000256" key="3">
    <source>
        <dbReference type="ARBA" id="ARBA00022679"/>
    </source>
</evidence>
<dbReference type="GO" id="GO:0008170">
    <property type="term" value="F:N-methyltransferase activity"/>
    <property type="evidence" value="ECO:0007669"/>
    <property type="project" value="UniProtKB-ARBA"/>
</dbReference>
<dbReference type="STRING" id="71999.KPaMU14_10435"/>
<dbReference type="Gene3D" id="3.40.50.150">
    <property type="entry name" value="Vaccinia Virus protein VP39"/>
    <property type="match status" value="1"/>
</dbReference>
<sequence>MSTGAHETARTPDFADVPEAPRSDDPALLARLGLALEDAGFRAERIAELLGTEAAEALARDQAVPALRVLRRLEAAAETAPSADRRLAVLVELLLLARPVGSGDLEAALPGIRVQDLEHLRLVEAAHGQVRSLVDLDVHQADDGFHLWIASDHSAFQRPGAPLRRDHVLGVGGASQTLVQITDPRPAAVALDLGTGCGVQSFHLLRRVDRVVATDLSERALAFARFNLVLNAQALRLDPWDLERRIELRQGSLLEPVAGESFDLVVSNPPFVITPRTPGEDASSRYTYRDGGREGDALVAELLGDLGSVLAPGGSAHLLGNWEIRAEDVERGGGSLERAWSRRVEGWIPAQLDAWVIQREIESPQAYAETWLRDASEHLEQQRWEKAYAAYLDDFEARGVAGVGFGWVRLDRPAAGRTSPVRRRLEHIGHPVQQPVGGVLAEAVRRELELERLGPAWEELHLEVPEHVTEERHGRPGAEDPAVILVRQGAGLQRTAVLTSAAAGLMGACDGELSVGQIVEALGMLLGWEAPAGQRSQEALDLVAQTRSLLVDGFLEPAAEDAAAEDRAGAVRA</sequence>
<dbReference type="InterPro" id="IPR055487">
    <property type="entry name" value="DUF7059"/>
</dbReference>
<gene>
    <name evidence="8" type="ORF">C884_01786</name>
</gene>
<keyword evidence="4" id="KW-0949">S-adenosyl-L-methionine</keyword>
<evidence type="ECO:0000313" key="8">
    <source>
        <dbReference type="EMBL" id="EME37278.1"/>
    </source>
</evidence>
<dbReference type="InterPro" id="IPR029063">
    <property type="entry name" value="SAM-dependent_MTases_sf"/>
</dbReference>
<comment type="caution">
    <text evidence="8">The sequence shown here is derived from an EMBL/GenBank/DDBJ whole genome shotgun (WGS) entry which is preliminary data.</text>
</comment>
<evidence type="ECO:0000256" key="4">
    <source>
        <dbReference type="ARBA" id="ARBA00022691"/>
    </source>
</evidence>
<dbReference type="Proteomes" id="UP000009877">
    <property type="component" value="Unassembled WGS sequence"/>
</dbReference>
<dbReference type="InterPro" id="IPR002052">
    <property type="entry name" value="DNA_methylase_N6_adenine_CS"/>
</dbReference>
<dbReference type="InterPro" id="IPR007848">
    <property type="entry name" value="Small_mtfrase_dom"/>
</dbReference>
<accession>M2XWT3</accession>
<keyword evidence="9" id="KW-1185">Reference proteome</keyword>
<keyword evidence="2 8" id="KW-0489">Methyltransferase</keyword>
<feature type="domain" description="Methyltransferase small" evidence="6">
    <location>
        <begin position="174"/>
        <end position="272"/>
    </location>
</feature>
<dbReference type="InterPro" id="IPR052190">
    <property type="entry name" value="Euk-Arch_PrmC-MTase"/>
</dbReference>
<evidence type="ECO:0000259" key="7">
    <source>
        <dbReference type="Pfam" id="PF23186"/>
    </source>
</evidence>
<dbReference type="Pfam" id="PF05175">
    <property type="entry name" value="MTS"/>
    <property type="match status" value="1"/>
</dbReference>
<dbReference type="GO" id="GO:0003676">
    <property type="term" value="F:nucleic acid binding"/>
    <property type="evidence" value="ECO:0007669"/>
    <property type="project" value="InterPro"/>
</dbReference>
<dbReference type="CDD" id="cd02440">
    <property type="entry name" value="AdoMet_MTases"/>
    <property type="match status" value="1"/>
</dbReference>
<proteinExistence type="inferred from homology"/>
<dbReference type="GO" id="GO:0008757">
    <property type="term" value="F:S-adenosylmethionine-dependent methyltransferase activity"/>
    <property type="evidence" value="ECO:0007669"/>
    <property type="project" value="TreeGrafter"/>
</dbReference>
<dbReference type="PANTHER" id="PTHR45875">
    <property type="entry name" value="METHYLTRANSFERASE N6AMT1"/>
    <property type="match status" value="1"/>
</dbReference>
<keyword evidence="3" id="KW-0808">Transferase</keyword>
<organism evidence="8 9">
    <name type="scientific">Kocuria palustris PEL</name>
    <dbReference type="NCBI Taxonomy" id="1236550"/>
    <lineage>
        <taxon>Bacteria</taxon>
        <taxon>Bacillati</taxon>
        <taxon>Actinomycetota</taxon>
        <taxon>Actinomycetes</taxon>
        <taxon>Micrococcales</taxon>
        <taxon>Micrococcaceae</taxon>
        <taxon>Kocuria</taxon>
    </lineage>
</organism>
<dbReference type="SUPFAM" id="SSF53335">
    <property type="entry name" value="S-adenosyl-L-methionine-dependent methyltransferases"/>
    <property type="match status" value="1"/>
</dbReference>
<feature type="domain" description="DUF7059" evidence="7">
    <location>
        <begin position="39"/>
        <end position="132"/>
    </location>
</feature>
<evidence type="ECO:0000259" key="6">
    <source>
        <dbReference type="Pfam" id="PF05175"/>
    </source>
</evidence>
<comment type="similarity">
    <text evidence="1">Belongs to the eukaryotic/archaeal PrmC-related family.</text>
</comment>
<feature type="region of interest" description="Disordered" evidence="5">
    <location>
        <begin position="1"/>
        <end position="22"/>
    </location>
</feature>
<evidence type="ECO:0000313" key="9">
    <source>
        <dbReference type="Proteomes" id="UP000009877"/>
    </source>
</evidence>
<dbReference type="PROSITE" id="PS00092">
    <property type="entry name" value="N6_MTASE"/>
    <property type="match status" value="1"/>
</dbReference>
<evidence type="ECO:0000256" key="2">
    <source>
        <dbReference type="ARBA" id="ARBA00022603"/>
    </source>
</evidence>
<dbReference type="AlphaFoldDB" id="M2XWT3"/>
<dbReference type="RefSeq" id="WP_006213776.1">
    <property type="nucleotide sequence ID" value="NZ_ANHZ02000004.1"/>
</dbReference>
<dbReference type="Pfam" id="PF23186">
    <property type="entry name" value="DUF7059"/>
    <property type="match status" value="1"/>
</dbReference>
<dbReference type="EMBL" id="ANHZ02000004">
    <property type="protein sequence ID" value="EME37278.1"/>
    <property type="molecule type" value="Genomic_DNA"/>
</dbReference>
<reference evidence="8 9" key="1">
    <citation type="journal article" date="2014" name="Genome Announc.">
        <title>Draft Genome Sequence of Kocuria palustris PEL.</title>
        <authorList>
            <person name="Sharma G."/>
            <person name="Khatri I."/>
            <person name="Subramanian S."/>
        </authorList>
    </citation>
    <scope>NUCLEOTIDE SEQUENCE [LARGE SCALE GENOMIC DNA]</scope>
    <source>
        <strain evidence="8 9">PEL</strain>
    </source>
</reference>